<proteinExistence type="predicted"/>
<sequence length="167" mass="18982">MYSATHDSGCSDALFLNTEISVLKKYLLMEFEDTCNAIPSIEDKEFNMYRQACELKEFTQEWETCDAAMEDDISLFYRNGSAFRKNFRNNRVRRRLCSDLVGYRKCLNESADKHHCSAVAPQMADMSNELFDRLGLMYCSGGSRVVSRWGLLLAAAAAASLLIRRSA</sequence>
<keyword evidence="2" id="KW-1185">Reference proteome</keyword>
<dbReference type="OMA" id="THEWESC"/>
<dbReference type="Proteomes" id="UP000821853">
    <property type="component" value="Chromosome 1"/>
</dbReference>
<dbReference type="VEuPathDB" id="VectorBase:HLOH_040010"/>
<evidence type="ECO:0000313" key="2">
    <source>
        <dbReference type="Proteomes" id="UP000821853"/>
    </source>
</evidence>
<comment type="caution">
    <text evidence="1">The sequence shown here is derived from an EMBL/GenBank/DDBJ whole genome shotgun (WGS) entry which is preliminary data.</text>
</comment>
<accession>A0A9J6FHQ0</accession>
<organism evidence="1 2">
    <name type="scientific">Haemaphysalis longicornis</name>
    <name type="common">Bush tick</name>
    <dbReference type="NCBI Taxonomy" id="44386"/>
    <lineage>
        <taxon>Eukaryota</taxon>
        <taxon>Metazoa</taxon>
        <taxon>Ecdysozoa</taxon>
        <taxon>Arthropoda</taxon>
        <taxon>Chelicerata</taxon>
        <taxon>Arachnida</taxon>
        <taxon>Acari</taxon>
        <taxon>Parasitiformes</taxon>
        <taxon>Ixodida</taxon>
        <taxon>Ixodoidea</taxon>
        <taxon>Ixodidae</taxon>
        <taxon>Haemaphysalinae</taxon>
        <taxon>Haemaphysalis</taxon>
    </lineage>
</organism>
<dbReference type="AlphaFoldDB" id="A0A9J6FHQ0"/>
<protein>
    <submittedName>
        <fullName evidence="1">Uncharacterized protein</fullName>
    </submittedName>
</protein>
<evidence type="ECO:0000313" key="1">
    <source>
        <dbReference type="EMBL" id="KAH9362343.1"/>
    </source>
</evidence>
<dbReference type="EMBL" id="JABSTR010000001">
    <property type="protein sequence ID" value="KAH9362343.1"/>
    <property type="molecule type" value="Genomic_DNA"/>
</dbReference>
<gene>
    <name evidence="1" type="ORF">HPB48_017995</name>
</gene>
<dbReference type="OrthoDB" id="6504565at2759"/>
<name>A0A9J6FHQ0_HAELO</name>
<reference evidence="1 2" key="1">
    <citation type="journal article" date="2020" name="Cell">
        <title>Large-Scale Comparative Analyses of Tick Genomes Elucidate Their Genetic Diversity and Vector Capacities.</title>
        <authorList>
            <consortium name="Tick Genome and Microbiome Consortium (TIGMIC)"/>
            <person name="Jia N."/>
            <person name="Wang J."/>
            <person name="Shi W."/>
            <person name="Du L."/>
            <person name="Sun Y."/>
            <person name="Zhan W."/>
            <person name="Jiang J.F."/>
            <person name="Wang Q."/>
            <person name="Zhang B."/>
            <person name="Ji P."/>
            <person name="Bell-Sakyi L."/>
            <person name="Cui X.M."/>
            <person name="Yuan T.T."/>
            <person name="Jiang B.G."/>
            <person name="Yang W.F."/>
            <person name="Lam T.T."/>
            <person name="Chang Q.C."/>
            <person name="Ding S.J."/>
            <person name="Wang X.J."/>
            <person name="Zhu J.G."/>
            <person name="Ruan X.D."/>
            <person name="Zhao L."/>
            <person name="Wei J.T."/>
            <person name="Ye R.Z."/>
            <person name="Que T.C."/>
            <person name="Du C.H."/>
            <person name="Zhou Y.H."/>
            <person name="Cheng J.X."/>
            <person name="Dai P.F."/>
            <person name="Guo W.B."/>
            <person name="Han X.H."/>
            <person name="Huang E.J."/>
            <person name="Li L.F."/>
            <person name="Wei W."/>
            <person name="Gao Y.C."/>
            <person name="Liu J.Z."/>
            <person name="Shao H.Z."/>
            <person name="Wang X."/>
            <person name="Wang C.C."/>
            <person name="Yang T.C."/>
            <person name="Huo Q.B."/>
            <person name="Li W."/>
            <person name="Chen H.Y."/>
            <person name="Chen S.E."/>
            <person name="Zhou L.G."/>
            <person name="Ni X.B."/>
            <person name="Tian J.H."/>
            <person name="Sheng Y."/>
            <person name="Liu T."/>
            <person name="Pan Y.S."/>
            <person name="Xia L.Y."/>
            <person name="Li J."/>
            <person name="Zhao F."/>
            <person name="Cao W.C."/>
        </authorList>
    </citation>
    <scope>NUCLEOTIDE SEQUENCE [LARGE SCALE GENOMIC DNA]</scope>
    <source>
        <strain evidence="1">HaeL-2018</strain>
    </source>
</reference>